<keyword evidence="2" id="KW-1185">Reference proteome</keyword>
<dbReference type="AlphaFoldDB" id="A0A0D8HL07"/>
<dbReference type="RefSeq" id="WP_052604370.1">
    <property type="nucleotide sequence ID" value="NZ_JXYS01000013.1"/>
</dbReference>
<dbReference type="Proteomes" id="UP000032360">
    <property type="component" value="Unassembled WGS sequence"/>
</dbReference>
<accession>A0A0D8HL07</accession>
<dbReference type="InterPro" id="IPR014942">
    <property type="entry name" value="AbiEii"/>
</dbReference>
<protein>
    <recommendedName>
        <fullName evidence="3">Nucleotidyl transferase AbiEii toxin, Type IV TA system</fullName>
    </recommendedName>
</protein>
<comment type="caution">
    <text evidence="1">The sequence shown here is derived from an EMBL/GenBank/DDBJ whole genome shotgun (WGS) entry which is preliminary data.</text>
</comment>
<name>A0A0D8HL07_9ACTN</name>
<dbReference type="OrthoDB" id="3199565at2"/>
<sequence length="177" mass="19638">MPGDKNHLERLLTGWSKSEEITVARLRHIVGISVIAQMLDGLRDDQRIPRIAFKGGSALVMRFGTKARATKDLDAAFRGNLELAVSLITEKAEIGWCGFTGRVTEPQPIETLIGSTTAIRFKIKLAYRNKDFMTIPFEMSTEEAASLNEPEVIALAISLKRVQLIEPAAIAFLPIRF</sequence>
<dbReference type="EMBL" id="JXYS01000013">
    <property type="protein sequence ID" value="KJF18534.1"/>
    <property type="molecule type" value="Genomic_DNA"/>
</dbReference>
<organism evidence="1 2">
    <name type="scientific">Acidithrix ferrooxidans</name>
    <dbReference type="NCBI Taxonomy" id="1280514"/>
    <lineage>
        <taxon>Bacteria</taxon>
        <taxon>Bacillati</taxon>
        <taxon>Actinomycetota</taxon>
        <taxon>Acidimicrobiia</taxon>
        <taxon>Acidimicrobiales</taxon>
        <taxon>Acidimicrobiaceae</taxon>
        <taxon>Acidithrix</taxon>
    </lineage>
</organism>
<dbReference type="Pfam" id="PF08843">
    <property type="entry name" value="AbiEii"/>
    <property type="match status" value="1"/>
</dbReference>
<proteinExistence type="predicted"/>
<reference evidence="1 2" key="1">
    <citation type="submission" date="2015-01" db="EMBL/GenBank/DDBJ databases">
        <title>Draft genome of the acidophilic iron oxidizer Acidithrix ferrooxidans strain Py-F3.</title>
        <authorList>
            <person name="Poehlein A."/>
            <person name="Eisen S."/>
            <person name="Schloemann M."/>
            <person name="Johnson B.D."/>
            <person name="Daniel R."/>
            <person name="Muehling M."/>
        </authorList>
    </citation>
    <scope>NUCLEOTIDE SEQUENCE [LARGE SCALE GENOMIC DNA]</scope>
    <source>
        <strain evidence="1 2">Py-F3</strain>
    </source>
</reference>
<gene>
    <name evidence="1" type="ORF">AXFE_05810</name>
</gene>
<evidence type="ECO:0000313" key="1">
    <source>
        <dbReference type="EMBL" id="KJF18534.1"/>
    </source>
</evidence>
<evidence type="ECO:0008006" key="3">
    <source>
        <dbReference type="Google" id="ProtNLM"/>
    </source>
</evidence>
<evidence type="ECO:0000313" key="2">
    <source>
        <dbReference type="Proteomes" id="UP000032360"/>
    </source>
</evidence>